<dbReference type="EMBL" id="JBBMEI010000094">
    <property type="protein sequence ID" value="MEQ2360059.1"/>
    <property type="molecule type" value="Genomic_DNA"/>
</dbReference>
<evidence type="ECO:0000259" key="1">
    <source>
        <dbReference type="Pfam" id="PF00535"/>
    </source>
</evidence>
<accession>A0ABV1AT23</accession>
<dbReference type="InterPro" id="IPR029044">
    <property type="entry name" value="Nucleotide-diphossugar_trans"/>
</dbReference>
<organism evidence="2 3">
    <name type="scientific">Blautia intestinihominis</name>
    <dbReference type="NCBI Taxonomy" id="3133152"/>
    <lineage>
        <taxon>Bacteria</taxon>
        <taxon>Bacillati</taxon>
        <taxon>Bacillota</taxon>
        <taxon>Clostridia</taxon>
        <taxon>Lachnospirales</taxon>
        <taxon>Lachnospiraceae</taxon>
        <taxon>Blautia</taxon>
    </lineage>
</organism>
<proteinExistence type="predicted"/>
<dbReference type="Gene3D" id="3.90.550.10">
    <property type="entry name" value="Spore Coat Polysaccharide Biosynthesis Protein SpsA, Chain A"/>
    <property type="match status" value="1"/>
</dbReference>
<sequence length="244" mass="27852">MSAAGEKLYIVIPAYNERDNIYKVLDDWYPVVEKHSGGGESRLVVIDDGSKDDTYAIMQEYARTHPLFEPLTKPNGGHGATVLYGYHYALEHGADYIFQTDSDGQTLPEEFEPFWKQKESYDMVIGWRNKRQDGGNRVFVTRTLRLVIRVCFGVSVTDANTPFRLMKASTLQKYIGLIPKDFNLSNVILSVIYAKKGCKVKYIPITFRPRQGGVNSINMKKIFGIGRQAVRDFRKINKVLSRRV</sequence>
<feature type="domain" description="Glycosyltransferase 2-like" evidence="1">
    <location>
        <begin position="10"/>
        <end position="141"/>
    </location>
</feature>
<dbReference type="CDD" id="cd04179">
    <property type="entry name" value="DPM_DPG-synthase_like"/>
    <property type="match status" value="1"/>
</dbReference>
<name>A0ABV1AT23_9FIRM</name>
<evidence type="ECO:0000313" key="3">
    <source>
        <dbReference type="Proteomes" id="UP001446032"/>
    </source>
</evidence>
<dbReference type="RefSeq" id="WP_118698362.1">
    <property type="nucleotide sequence ID" value="NZ_JBBMEI010000094.1"/>
</dbReference>
<dbReference type="Proteomes" id="UP001446032">
    <property type="component" value="Unassembled WGS sequence"/>
</dbReference>
<dbReference type="InterPro" id="IPR050256">
    <property type="entry name" value="Glycosyltransferase_2"/>
</dbReference>
<comment type="caution">
    <text evidence="2">The sequence shown here is derived from an EMBL/GenBank/DDBJ whole genome shotgun (WGS) entry which is preliminary data.</text>
</comment>
<dbReference type="Pfam" id="PF00535">
    <property type="entry name" value="Glycos_transf_2"/>
    <property type="match status" value="1"/>
</dbReference>
<gene>
    <name evidence="2" type="ORF">WMO75_17355</name>
</gene>
<protein>
    <submittedName>
        <fullName evidence="2">Glycosyltransferase family 2 protein</fullName>
    </submittedName>
</protein>
<dbReference type="PANTHER" id="PTHR48090">
    <property type="entry name" value="UNDECAPRENYL-PHOSPHATE 4-DEOXY-4-FORMAMIDO-L-ARABINOSE TRANSFERASE-RELATED"/>
    <property type="match status" value="1"/>
</dbReference>
<dbReference type="InterPro" id="IPR001173">
    <property type="entry name" value="Glyco_trans_2-like"/>
</dbReference>
<reference evidence="2 3" key="1">
    <citation type="submission" date="2024-03" db="EMBL/GenBank/DDBJ databases">
        <title>Human intestinal bacterial collection.</title>
        <authorList>
            <person name="Pauvert C."/>
            <person name="Hitch T.C.A."/>
            <person name="Clavel T."/>
        </authorList>
    </citation>
    <scope>NUCLEOTIDE SEQUENCE [LARGE SCALE GENOMIC DNA]</scope>
    <source>
        <strain evidence="2 3">CLA-AA-H95</strain>
    </source>
</reference>
<evidence type="ECO:0000313" key="2">
    <source>
        <dbReference type="EMBL" id="MEQ2360059.1"/>
    </source>
</evidence>
<dbReference type="SUPFAM" id="SSF53448">
    <property type="entry name" value="Nucleotide-diphospho-sugar transferases"/>
    <property type="match status" value="1"/>
</dbReference>
<keyword evidence="3" id="KW-1185">Reference proteome</keyword>